<dbReference type="Gene3D" id="1.20.1260.10">
    <property type="match status" value="1"/>
</dbReference>
<reference evidence="1 2" key="1">
    <citation type="submission" date="2017-06" db="EMBL/GenBank/DDBJ databases">
        <authorList>
            <consortium name="Pathogen Informatics"/>
        </authorList>
    </citation>
    <scope>NUCLEOTIDE SEQUENCE [LARGE SCALE GENOMIC DNA]</scope>
    <source>
        <strain evidence="1 2">NCTC12149</strain>
    </source>
</reference>
<dbReference type="EMBL" id="LT906468">
    <property type="protein sequence ID" value="SNV61769.1"/>
    <property type="molecule type" value="Genomic_DNA"/>
</dbReference>
<dbReference type="Proteomes" id="UP000215355">
    <property type="component" value="Chromosome 1"/>
</dbReference>
<dbReference type="KEGG" id="smiz:4412673_03736"/>
<evidence type="ECO:0000313" key="1">
    <source>
        <dbReference type="EMBL" id="SNV61769.1"/>
    </source>
</evidence>
<proteinExistence type="predicted"/>
<sequence>MPELEKRLKLLVQAISANATRLEGYRWASEHAVSKGHVGLRKVFLDKMQKSIDFRLQFNALAMALGSLEEVCAPGEGEMARKFFAMGSNVGKEDINDVLLHCRRIERGFTESYLSIMAQSHGFFPALVEVLHEQLIVQQAQDQKL</sequence>
<name>A0AAJ4XEH8_9SPHI</name>
<dbReference type="InterPro" id="IPR012347">
    <property type="entry name" value="Ferritin-like"/>
</dbReference>
<evidence type="ECO:0000313" key="2">
    <source>
        <dbReference type="Proteomes" id="UP000215355"/>
    </source>
</evidence>
<gene>
    <name evidence="1" type="ORF">SAMEA4412673_03736</name>
</gene>
<organism evidence="1 2">
    <name type="scientific">Sphingobacterium mizutaii</name>
    <dbReference type="NCBI Taxonomy" id="1010"/>
    <lineage>
        <taxon>Bacteria</taxon>
        <taxon>Pseudomonadati</taxon>
        <taxon>Bacteroidota</taxon>
        <taxon>Sphingobacteriia</taxon>
        <taxon>Sphingobacteriales</taxon>
        <taxon>Sphingobacteriaceae</taxon>
        <taxon>Sphingobacterium</taxon>
    </lineage>
</organism>
<dbReference type="AlphaFoldDB" id="A0AAJ4XEH8"/>
<evidence type="ECO:0008006" key="3">
    <source>
        <dbReference type="Google" id="ProtNLM"/>
    </source>
</evidence>
<dbReference type="RefSeq" id="WP_093099339.1">
    <property type="nucleotide sequence ID" value="NZ_FNGK01000004.1"/>
</dbReference>
<accession>A0AAJ4XEH8</accession>
<protein>
    <recommendedName>
        <fullName evidence="3">DUF2383 domain-containing protein</fullName>
    </recommendedName>
</protein>